<feature type="transmembrane region" description="Helical" evidence="8">
    <location>
        <begin position="20"/>
        <end position="43"/>
    </location>
</feature>
<evidence type="ECO:0000256" key="7">
    <source>
        <dbReference type="ARBA" id="ARBA00023224"/>
    </source>
</evidence>
<evidence type="ECO:0000256" key="5">
    <source>
        <dbReference type="ARBA" id="ARBA00023136"/>
    </source>
</evidence>
<feature type="transmembrane region" description="Helical" evidence="8">
    <location>
        <begin position="184"/>
        <end position="208"/>
    </location>
</feature>
<dbReference type="eggNOG" id="KOG3656">
    <property type="taxonomic scope" value="Eukaryota"/>
</dbReference>
<gene>
    <name evidence="10" type="primary">105314004</name>
</gene>
<keyword evidence="2 8" id="KW-0812">Transmembrane</keyword>
<organism evidence="10">
    <name type="scientific">Amphimedon queenslandica</name>
    <name type="common">Sponge</name>
    <dbReference type="NCBI Taxonomy" id="400682"/>
    <lineage>
        <taxon>Eukaryota</taxon>
        <taxon>Metazoa</taxon>
        <taxon>Porifera</taxon>
        <taxon>Demospongiae</taxon>
        <taxon>Heteroscleromorpha</taxon>
        <taxon>Haplosclerida</taxon>
        <taxon>Niphatidae</taxon>
        <taxon>Amphimedon</taxon>
    </lineage>
</organism>
<reference evidence="11" key="1">
    <citation type="journal article" date="2010" name="Nature">
        <title>The Amphimedon queenslandica genome and the evolution of animal complexity.</title>
        <authorList>
            <person name="Srivastava M."/>
            <person name="Simakov O."/>
            <person name="Chapman J."/>
            <person name="Fahey B."/>
            <person name="Gauthier M.E."/>
            <person name="Mitros T."/>
            <person name="Richards G.S."/>
            <person name="Conaco C."/>
            <person name="Dacre M."/>
            <person name="Hellsten U."/>
            <person name="Larroux C."/>
            <person name="Putnam N.H."/>
            <person name="Stanke M."/>
            <person name="Adamska M."/>
            <person name="Darling A."/>
            <person name="Degnan S.M."/>
            <person name="Oakley T.H."/>
            <person name="Plachetzki D.C."/>
            <person name="Zhai Y."/>
            <person name="Adamski M."/>
            <person name="Calcino A."/>
            <person name="Cummins S.F."/>
            <person name="Goodstein D.M."/>
            <person name="Harris C."/>
            <person name="Jackson D.J."/>
            <person name="Leys S.P."/>
            <person name="Shu S."/>
            <person name="Woodcroft B.J."/>
            <person name="Vervoort M."/>
            <person name="Kosik K.S."/>
            <person name="Manning G."/>
            <person name="Degnan B.M."/>
            <person name="Rokhsar D.S."/>
        </authorList>
    </citation>
    <scope>NUCLEOTIDE SEQUENCE [LARGE SCALE GENOMIC DNA]</scope>
</reference>
<dbReference type="FunCoup" id="A0A1X7U3P0">
    <property type="interactions" value="80"/>
</dbReference>
<evidence type="ECO:0000256" key="3">
    <source>
        <dbReference type="ARBA" id="ARBA00022989"/>
    </source>
</evidence>
<dbReference type="GO" id="GO:0016020">
    <property type="term" value="C:membrane"/>
    <property type="evidence" value="ECO:0007669"/>
    <property type="project" value="UniProtKB-SubCell"/>
</dbReference>
<evidence type="ECO:0000256" key="6">
    <source>
        <dbReference type="ARBA" id="ARBA00023170"/>
    </source>
</evidence>
<feature type="transmembrane region" description="Helical" evidence="8">
    <location>
        <begin position="55"/>
        <end position="79"/>
    </location>
</feature>
<sequence>MSDVFYNFTESNEGVYGPAVAVILGLEMVAGLFANAVVLCITLMQRKSLSQPSTIFFTSLTAAHLLMVLLYLPVSVIAIGAEEWIFGSNFEEKKITCSISAFVFWYSVLLMTINLAVISFDRFLFIVKPHFYKQFMRPTVALILTIAVWILSAALNSTPLYGLGAYQYGPSYGSCIPTWRNVPGYLSFMAAIFLIVLAFIIVTSLWTFCFTRKFMHEQEPSQQSNVYQSKERRLFGIFGAMLIVYGVCFLPSVITGIMTIFVILPGQVYAMDMILFQLITSGSPLVQSYFRPDIKERLTFIYKRSLQMMKNIFYSRKKNNLSQDEQLS</sequence>
<comment type="subcellular location">
    <subcellularLocation>
        <location evidence="1">Membrane</location>
        <topology evidence="1">Multi-pass membrane protein</topology>
    </subcellularLocation>
</comment>
<name>A0A1X7U3P0_AMPQE</name>
<evidence type="ECO:0000256" key="8">
    <source>
        <dbReference type="SAM" id="Phobius"/>
    </source>
</evidence>
<feature type="transmembrane region" description="Helical" evidence="8">
    <location>
        <begin position="140"/>
        <end position="164"/>
    </location>
</feature>
<dbReference type="EnsemblMetazoa" id="Aqu2.1.22066_001">
    <property type="protein sequence ID" value="Aqu2.1.22066_001"/>
    <property type="gene ID" value="Aqu2.1.22066"/>
</dbReference>
<dbReference type="OMA" id="VYQSKER"/>
<keyword evidence="3 8" id="KW-1133">Transmembrane helix</keyword>
<dbReference type="InterPro" id="IPR000276">
    <property type="entry name" value="GPCR_Rhodpsn"/>
</dbReference>
<dbReference type="OrthoDB" id="6021576at2759"/>
<keyword evidence="11" id="KW-1185">Reference proteome</keyword>
<keyword evidence="6" id="KW-0675">Receptor</keyword>
<dbReference type="AlphaFoldDB" id="A0A1X7U3P0"/>
<evidence type="ECO:0000256" key="4">
    <source>
        <dbReference type="ARBA" id="ARBA00023040"/>
    </source>
</evidence>
<feature type="transmembrane region" description="Helical" evidence="8">
    <location>
        <begin position="234"/>
        <end position="263"/>
    </location>
</feature>
<evidence type="ECO:0000259" key="9">
    <source>
        <dbReference type="PROSITE" id="PS50262"/>
    </source>
</evidence>
<dbReference type="CDD" id="cd00637">
    <property type="entry name" value="7tm_classA_rhodopsin-like"/>
    <property type="match status" value="1"/>
</dbReference>
<evidence type="ECO:0000256" key="2">
    <source>
        <dbReference type="ARBA" id="ARBA00022692"/>
    </source>
</evidence>
<feature type="transmembrane region" description="Helical" evidence="8">
    <location>
        <begin position="99"/>
        <end position="120"/>
    </location>
</feature>
<dbReference type="EnsemblMetazoa" id="XM_011407887.2">
    <property type="protein sequence ID" value="XP_011406189.1"/>
    <property type="gene ID" value="LOC105314004"/>
</dbReference>
<reference evidence="10" key="2">
    <citation type="submission" date="2017-05" db="UniProtKB">
        <authorList>
            <consortium name="EnsemblMetazoa"/>
        </authorList>
    </citation>
    <scope>IDENTIFICATION</scope>
</reference>
<evidence type="ECO:0000256" key="1">
    <source>
        <dbReference type="ARBA" id="ARBA00004141"/>
    </source>
</evidence>
<dbReference type="PRINTS" id="PR00237">
    <property type="entry name" value="GPCRRHODOPSN"/>
</dbReference>
<dbReference type="SUPFAM" id="SSF81321">
    <property type="entry name" value="Family A G protein-coupled receptor-like"/>
    <property type="match status" value="1"/>
</dbReference>
<dbReference type="InterPro" id="IPR017452">
    <property type="entry name" value="GPCR_Rhodpsn_7TM"/>
</dbReference>
<dbReference type="Gene3D" id="1.20.1070.10">
    <property type="entry name" value="Rhodopsin 7-helix transmembrane proteins"/>
    <property type="match status" value="1"/>
</dbReference>
<feature type="domain" description="G-protein coupled receptors family 1 profile" evidence="9">
    <location>
        <begin position="34"/>
        <end position="287"/>
    </location>
</feature>
<dbReference type="GO" id="GO:0004930">
    <property type="term" value="F:G protein-coupled receptor activity"/>
    <property type="evidence" value="ECO:0007669"/>
    <property type="project" value="UniProtKB-KW"/>
</dbReference>
<dbReference type="PANTHER" id="PTHR24240">
    <property type="entry name" value="OPSIN"/>
    <property type="match status" value="1"/>
</dbReference>
<evidence type="ECO:0000313" key="10">
    <source>
        <dbReference type="EnsemblMetazoa" id="Aqu2.1.22066_001"/>
    </source>
</evidence>
<dbReference type="PROSITE" id="PS50262">
    <property type="entry name" value="G_PROTEIN_RECEP_F1_2"/>
    <property type="match status" value="1"/>
</dbReference>
<dbReference type="KEGG" id="aqu:105314004"/>
<dbReference type="STRING" id="400682.A0A1X7U3P0"/>
<accession>A0A1X7U3P0</accession>
<dbReference type="Proteomes" id="UP000007879">
    <property type="component" value="Unassembled WGS sequence"/>
</dbReference>
<proteinExistence type="predicted"/>
<feature type="transmembrane region" description="Helical" evidence="8">
    <location>
        <begin position="269"/>
        <end position="290"/>
    </location>
</feature>
<protein>
    <recommendedName>
        <fullName evidence="9">G-protein coupled receptors family 1 profile domain-containing protein</fullName>
    </recommendedName>
</protein>
<evidence type="ECO:0000313" key="11">
    <source>
        <dbReference type="Proteomes" id="UP000007879"/>
    </source>
</evidence>
<dbReference type="InterPro" id="IPR050125">
    <property type="entry name" value="GPCR_opsins"/>
</dbReference>
<keyword evidence="7" id="KW-0807">Transducer</keyword>
<keyword evidence="4" id="KW-0297">G-protein coupled receptor</keyword>
<dbReference type="InParanoid" id="A0A1X7U3P0"/>
<keyword evidence="5 8" id="KW-0472">Membrane</keyword>
<dbReference type="Pfam" id="PF00001">
    <property type="entry name" value="7tm_1"/>
    <property type="match status" value="1"/>
</dbReference>